<feature type="compositionally biased region" description="Basic and acidic residues" evidence="1">
    <location>
        <begin position="81"/>
        <end position="97"/>
    </location>
</feature>
<comment type="caution">
    <text evidence="2">The sequence shown here is derived from an EMBL/GenBank/DDBJ whole genome shotgun (WGS) entry which is preliminary data.</text>
</comment>
<evidence type="ECO:0000256" key="1">
    <source>
        <dbReference type="SAM" id="MobiDB-lite"/>
    </source>
</evidence>
<evidence type="ECO:0000313" key="3">
    <source>
        <dbReference type="Proteomes" id="UP000233551"/>
    </source>
</evidence>
<dbReference type="EMBL" id="PGOL01001765">
    <property type="protein sequence ID" value="PKI54809.1"/>
    <property type="molecule type" value="Genomic_DNA"/>
</dbReference>
<sequence>MVGNKSFVRRDISVPYSTCKYSRDIEHPVERSESTPLVSPEDSYSIPYKKGNRGGGSSTRGKATRVGERSSVGDPCPSSPDSRERECSGAQHLEGRSQARKLPPELLRLCSLYSKERKWWELR</sequence>
<accession>A0A2I0JEZ6</accession>
<gene>
    <name evidence="2" type="ORF">CRG98_024823</name>
</gene>
<keyword evidence="3" id="KW-1185">Reference proteome</keyword>
<reference evidence="2 3" key="1">
    <citation type="submission" date="2017-11" db="EMBL/GenBank/DDBJ databases">
        <title>De-novo sequencing of pomegranate (Punica granatum L.) genome.</title>
        <authorList>
            <person name="Akparov Z."/>
            <person name="Amiraslanov A."/>
            <person name="Hajiyeva S."/>
            <person name="Abbasov M."/>
            <person name="Kaur K."/>
            <person name="Hamwieh A."/>
            <person name="Solovyev V."/>
            <person name="Salamov A."/>
            <person name="Braich B."/>
            <person name="Kosarev P."/>
            <person name="Mahmoud A."/>
            <person name="Hajiyev E."/>
            <person name="Babayeva S."/>
            <person name="Izzatullayeva V."/>
            <person name="Mammadov A."/>
            <person name="Mammadov A."/>
            <person name="Sharifova S."/>
            <person name="Ojaghi J."/>
            <person name="Eynullazada K."/>
            <person name="Bayramov B."/>
            <person name="Abdulazimova A."/>
            <person name="Shahmuradov I."/>
        </authorList>
    </citation>
    <scope>NUCLEOTIDE SEQUENCE [LARGE SCALE GENOMIC DNA]</scope>
    <source>
        <strain evidence="3">cv. AG2017</strain>
        <tissue evidence="2">Leaf</tissue>
    </source>
</reference>
<dbReference type="Proteomes" id="UP000233551">
    <property type="component" value="Unassembled WGS sequence"/>
</dbReference>
<proteinExistence type="predicted"/>
<protein>
    <submittedName>
        <fullName evidence="2">Uncharacterized protein</fullName>
    </submittedName>
</protein>
<dbReference type="AlphaFoldDB" id="A0A2I0JEZ6"/>
<feature type="compositionally biased region" description="Basic and acidic residues" evidence="1">
    <location>
        <begin position="23"/>
        <end position="33"/>
    </location>
</feature>
<name>A0A2I0JEZ6_PUNGR</name>
<organism evidence="2 3">
    <name type="scientific">Punica granatum</name>
    <name type="common">Pomegranate</name>
    <dbReference type="NCBI Taxonomy" id="22663"/>
    <lineage>
        <taxon>Eukaryota</taxon>
        <taxon>Viridiplantae</taxon>
        <taxon>Streptophyta</taxon>
        <taxon>Embryophyta</taxon>
        <taxon>Tracheophyta</taxon>
        <taxon>Spermatophyta</taxon>
        <taxon>Magnoliopsida</taxon>
        <taxon>eudicotyledons</taxon>
        <taxon>Gunneridae</taxon>
        <taxon>Pentapetalae</taxon>
        <taxon>rosids</taxon>
        <taxon>malvids</taxon>
        <taxon>Myrtales</taxon>
        <taxon>Lythraceae</taxon>
        <taxon>Punica</taxon>
    </lineage>
</organism>
<feature type="region of interest" description="Disordered" evidence="1">
    <location>
        <begin position="23"/>
        <end position="98"/>
    </location>
</feature>
<evidence type="ECO:0000313" key="2">
    <source>
        <dbReference type="EMBL" id="PKI54809.1"/>
    </source>
</evidence>